<dbReference type="AlphaFoldDB" id="A0A4P2VMX4"/>
<keyword evidence="1" id="KW-1133">Transmembrane helix</keyword>
<protein>
    <submittedName>
        <fullName evidence="2">Uncharacterized protein</fullName>
    </submittedName>
</protein>
<proteinExistence type="predicted"/>
<accession>A0A4P2VMX4</accession>
<gene>
    <name evidence="2" type="ORF">JCM31447_28150</name>
</gene>
<dbReference type="Proteomes" id="UP000291236">
    <property type="component" value="Chromosome"/>
</dbReference>
<reference evidence="2 3" key="1">
    <citation type="submission" date="2018-12" db="EMBL/GenBank/DDBJ databases">
        <title>Rubrispira sanarue gen. nov., sp., nov., a member of the order Silvanigrellales, isolated from a brackish lake in Hamamatsu Japan.</title>
        <authorList>
            <person name="Maejima Y."/>
            <person name="Iino T."/>
            <person name="Muraguchi Y."/>
            <person name="Fukuda K."/>
            <person name="Nojiri H."/>
            <person name="Ohkuma M."/>
            <person name="Moriuchi R."/>
            <person name="Dohra H."/>
            <person name="Kimbara K."/>
            <person name="Shintani M."/>
        </authorList>
    </citation>
    <scope>NUCLEOTIDE SEQUENCE [LARGE SCALE GENOMIC DNA]</scope>
    <source>
        <strain evidence="2 3">RF1110005</strain>
    </source>
</reference>
<feature type="transmembrane region" description="Helical" evidence="1">
    <location>
        <begin position="55"/>
        <end position="75"/>
    </location>
</feature>
<sequence>MSYNLIDGFIAKNILRQKISSSHGSLISQVSTQIGTLLGYTIGGRVFSIYGMTGTIKLILFFLGFILMASFLTLFKKEQDVNKDSTKQNQNNSTLIANKVISLEL</sequence>
<name>A0A4P2VMX4_FLUSA</name>
<dbReference type="KEGG" id="sbf:JCM31447_28150"/>
<evidence type="ECO:0000256" key="1">
    <source>
        <dbReference type="SAM" id="Phobius"/>
    </source>
</evidence>
<evidence type="ECO:0000313" key="2">
    <source>
        <dbReference type="EMBL" id="BBH54351.1"/>
    </source>
</evidence>
<organism evidence="2 3">
    <name type="scientific">Fluviispira sanaruensis</name>
    <dbReference type="NCBI Taxonomy" id="2493639"/>
    <lineage>
        <taxon>Bacteria</taxon>
        <taxon>Pseudomonadati</taxon>
        <taxon>Bdellovibrionota</taxon>
        <taxon>Oligoflexia</taxon>
        <taxon>Silvanigrellales</taxon>
        <taxon>Silvanigrellaceae</taxon>
        <taxon>Fluviispira</taxon>
    </lineage>
</organism>
<evidence type="ECO:0000313" key="3">
    <source>
        <dbReference type="Proteomes" id="UP000291236"/>
    </source>
</evidence>
<dbReference type="EMBL" id="AP019368">
    <property type="protein sequence ID" value="BBH54351.1"/>
    <property type="molecule type" value="Genomic_DNA"/>
</dbReference>
<keyword evidence="1" id="KW-0812">Transmembrane</keyword>
<keyword evidence="1" id="KW-0472">Membrane</keyword>
<keyword evidence="3" id="KW-1185">Reference proteome</keyword>